<feature type="transmembrane region" description="Helical" evidence="12">
    <location>
        <begin position="222"/>
        <end position="249"/>
    </location>
</feature>
<evidence type="ECO:0000259" key="14">
    <source>
        <dbReference type="PROSITE" id="PS51103"/>
    </source>
</evidence>
<dbReference type="EMBL" id="JBHTOA010000002">
    <property type="protein sequence ID" value="MFD1397761.1"/>
    <property type="molecule type" value="Genomic_DNA"/>
</dbReference>
<dbReference type="Pfam" id="PF02378">
    <property type="entry name" value="PTS_EIIC"/>
    <property type="match status" value="1"/>
</dbReference>
<feature type="domain" description="PTS EIIC type-1" evidence="14">
    <location>
        <begin position="112"/>
        <end position="483"/>
    </location>
</feature>
<dbReference type="InterPro" id="IPR050558">
    <property type="entry name" value="PTS_Sugar-Specific_Components"/>
</dbReference>
<organism evidence="15 16">
    <name type="scientific">Lacticaseibacillus suilingensis</name>
    <dbReference type="NCBI Taxonomy" id="2799577"/>
    <lineage>
        <taxon>Bacteria</taxon>
        <taxon>Bacillati</taxon>
        <taxon>Bacillota</taxon>
        <taxon>Bacilli</taxon>
        <taxon>Lactobacillales</taxon>
        <taxon>Lactobacillaceae</taxon>
        <taxon>Lacticaseibacillus</taxon>
    </lineage>
</organism>
<sequence>MAQYTDLSKFIVAHIGGPSNVVSLVHCFTRLRFVLKDESIAETEMLKDHDGIIDVMQAGGQYQIVIGMHVEAVFDEVDSLYHFPGASDDSDTEEQPVEATQEKKSLWEKAVELLSGIFVPLLGILCASGMIKGLLAILSTAGILHTTDGTYIILYAIGDALFYFFPFFLAISASKKFHVDQMTAVAIAGSILYPTLISALSGKPLATIFSGTVLASKTYLTFLHIPVLLNNYSSTVIPIIIAVWFASIIQRWAKKISPKSVANFLVPMLTLLITVPMTLLVVGPVATWLSNIIAWVVQSLYHLSPILVGAFIGGFWQILVIFGIHNALIPIVINNLATQGYDIIFAANIAGPFTQLATLLALALVLKNQNKRETTIAAIFPAIFGITEPAIYGVTLPMKTPFIISCISSAFGGVLAMLMGVKFYQMGGQGIFAFPCFLSPKATDFSGMISAIIVVLISMALAFTMTVITYRFKAKTSATEALN</sequence>
<keyword evidence="16" id="KW-1185">Reference proteome</keyword>
<feature type="transmembrane region" description="Helical" evidence="12">
    <location>
        <begin position="183"/>
        <end position="202"/>
    </location>
</feature>
<keyword evidence="7 12" id="KW-0812">Transmembrane</keyword>
<evidence type="ECO:0000313" key="15">
    <source>
        <dbReference type="EMBL" id="MFD1397761.1"/>
    </source>
</evidence>
<feature type="transmembrane region" description="Helical" evidence="12">
    <location>
        <begin position="378"/>
        <end position="396"/>
    </location>
</feature>
<feature type="transmembrane region" description="Helical" evidence="12">
    <location>
        <begin position="402"/>
        <end position="424"/>
    </location>
</feature>
<dbReference type="InterPro" id="IPR018113">
    <property type="entry name" value="PTrfase_EIIB_Cys"/>
</dbReference>
<evidence type="ECO:0000256" key="7">
    <source>
        <dbReference type="ARBA" id="ARBA00022692"/>
    </source>
</evidence>
<keyword evidence="3" id="KW-1003">Cell membrane</keyword>
<keyword evidence="10 12" id="KW-0472">Membrane</keyword>
<reference evidence="16" key="1">
    <citation type="journal article" date="2019" name="Int. J. Syst. Evol. Microbiol.">
        <title>The Global Catalogue of Microorganisms (GCM) 10K type strain sequencing project: providing services to taxonomists for standard genome sequencing and annotation.</title>
        <authorList>
            <consortium name="The Broad Institute Genomics Platform"/>
            <consortium name="The Broad Institute Genome Sequencing Center for Infectious Disease"/>
            <person name="Wu L."/>
            <person name="Ma J."/>
        </authorList>
    </citation>
    <scope>NUCLEOTIDE SEQUENCE [LARGE SCALE GENOMIC DNA]</scope>
    <source>
        <strain evidence="16">CCM 9110</strain>
    </source>
</reference>
<keyword evidence="2" id="KW-0813">Transport</keyword>
<comment type="subcellular location">
    <subcellularLocation>
        <location evidence="1">Cell membrane</location>
        <topology evidence="1">Multi-pass membrane protein</topology>
    </subcellularLocation>
</comment>
<keyword evidence="4" id="KW-0762">Sugar transport</keyword>
<feature type="active site" description="Phosphocysteine intermediate; for EIIB activity" evidence="11">
    <location>
        <position position="27"/>
    </location>
</feature>
<evidence type="ECO:0000256" key="9">
    <source>
        <dbReference type="ARBA" id="ARBA00022989"/>
    </source>
</evidence>
<dbReference type="PANTHER" id="PTHR30175">
    <property type="entry name" value="PHOSPHOTRANSFERASE SYSTEM TRANSPORT PROTEIN"/>
    <property type="match status" value="1"/>
</dbReference>
<feature type="transmembrane region" description="Helical" evidence="12">
    <location>
        <begin position="445"/>
        <end position="468"/>
    </location>
</feature>
<comment type="caution">
    <text evidence="15">The sequence shown here is derived from an EMBL/GenBank/DDBJ whole genome shotgun (WGS) entry which is preliminary data.</text>
</comment>
<dbReference type="Gene3D" id="3.30.1360.60">
    <property type="entry name" value="Glucose permease domain IIB"/>
    <property type="match status" value="1"/>
</dbReference>
<evidence type="ECO:0000256" key="2">
    <source>
        <dbReference type="ARBA" id="ARBA00022448"/>
    </source>
</evidence>
<keyword evidence="6" id="KW-0598">Phosphotransferase system</keyword>
<proteinExistence type="predicted"/>
<evidence type="ECO:0000256" key="5">
    <source>
        <dbReference type="ARBA" id="ARBA00022679"/>
    </source>
</evidence>
<dbReference type="RefSeq" id="WP_204119865.1">
    <property type="nucleotide sequence ID" value="NZ_BOLV01000034.1"/>
</dbReference>
<evidence type="ECO:0000256" key="10">
    <source>
        <dbReference type="ARBA" id="ARBA00023136"/>
    </source>
</evidence>
<dbReference type="Pfam" id="PF00367">
    <property type="entry name" value="PTS_EIIB"/>
    <property type="match status" value="1"/>
</dbReference>
<gene>
    <name evidence="15" type="ORF">ACFQ41_00385</name>
</gene>
<evidence type="ECO:0000256" key="1">
    <source>
        <dbReference type="ARBA" id="ARBA00004651"/>
    </source>
</evidence>
<dbReference type="InterPro" id="IPR001996">
    <property type="entry name" value="PTS_IIB_1"/>
</dbReference>
<keyword evidence="9 12" id="KW-1133">Transmembrane helix</keyword>
<evidence type="ECO:0000256" key="3">
    <source>
        <dbReference type="ARBA" id="ARBA00022475"/>
    </source>
</evidence>
<dbReference type="InterPro" id="IPR013013">
    <property type="entry name" value="PTS_EIIC_1"/>
</dbReference>
<dbReference type="SUPFAM" id="SSF55604">
    <property type="entry name" value="Glucose permease domain IIB"/>
    <property type="match status" value="1"/>
</dbReference>
<feature type="transmembrane region" description="Helical" evidence="12">
    <location>
        <begin position="292"/>
        <end position="312"/>
    </location>
</feature>
<keyword evidence="8" id="KW-0418">Kinase</keyword>
<evidence type="ECO:0000256" key="11">
    <source>
        <dbReference type="PROSITE-ProRule" id="PRU00421"/>
    </source>
</evidence>
<evidence type="ECO:0000256" key="12">
    <source>
        <dbReference type="SAM" id="Phobius"/>
    </source>
</evidence>
<feature type="domain" description="PTS EIIB type-1" evidence="13">
    <location>
        <begin position="5"/>
        <end position="87"/>
    </location>
</feature>
<evidence type="ECO:0000256" key="8">
    <source>
        <dbReference type="ARBA" id="ARBA00022777"/>
    </source>
</evidence>
<dbReference type="InterPro" id="IPR003352">
    <property type="entry name" value="PTS_EIIC"/>
</dbReference>
<evidence type="ECO:0000259" key="13">
    <source>
        <dbReference type="PROSITE" id="PS51098"/>
    </source>
</evidence>
<accession>A0ABW4BBA5</accession>
<dbReference type="PANTHER" id="PTHR30175:SF1">
    <property type="entry name" value="PTS SYSTEM ARBUTIN-, CELLOBIOSE-, AND SALICIN-SPECIFIC EIIBC COMPONENT-RELATED"/>
    <property type="match status" value="1"/>
</dbReference>
<evidence type="ECO:0000313" key="16">
    <source>
        <dbReference type="Proteomes" id="UP001597199"/>
    </source>
</evidence>
<name>A0ABW4BBA5_9LACO</name>
<evidence type="ECO:0000256" key="4">
    <source>
        <dbReference type="ARBA" id="ARBA00022597"/>
    </source>
</evidence>
<dbReference type="PROSITE" id="PS51103">
    <property type="entry name" value="PTS_EIIC_TYPE_1"/>
    <property type="match status" value="1"/>
</dbReference>
<dbReference type="InterPro" id="IPR036878">
    <property type="entry name" value="Glu_permease_IIB"/>
</dbReference>
<protein>
    <submittedName>
        <fullName evidence="15">PTS transporter subunit EIIC</fullName>
    </submittedName>
</protein>
<feature type="transmembrane region" description="Helical" evidence="12">
    <location>
        <begin position="343"/>
        <end position="366"/>
    </location>
</feature>
<feature type="transmembrane region" description="Helical" evidence="12">
    <location>
        <begin position="150"/>
        <end position="171"/>
    </location>
</feature>
<dbReference type="Proteomes" id="UP001597199">
    <property type="component" value="Unassembled WGS sequence"/>
</dbReference>
<evidence type="ECO:0000256" key="6">
    <source>
        <dbReference type="ARBA" id="ARBA00022683"/>
    </source>
</evidence>
<dbReference type="CDD" id="cd00212">
    <property type="entry name" value="PTS_IIB_glc"/>
    <property type="match status" value="1"/>
</dbReference>
<feature type="transmembrane region" description="Helical" evidence="12">
    <location>
        <begin position="113"/>
        <end position="138"/>
    </location>
</feature>
<dbReference type="PROSITE" id="PS01035">
    <property type="entry name" value="PTS_EIIB_TYPE_1_CYS"/>
    <property type="match status" value="1"/>
</dbReference>
<keyword evidence="5" id="KW-0808">Transferase</keyword>
<feature type="transmembrane region" description="Helical" evidence="12">
    <location>
        <begin position="261"/>
        <end position="286"/>
    </location>
</feature>
<dbReference type="PROSITE" id="PS51098">
    <property type="entry name" value="PTS_EIIB_TYPE_1"/>
    <property type="match status" value="1"/>
</dbReference>